<proteinExistence type="predicted"/>
<dbReference type="EMBL" id="JAVDXW010000001">
    <property type="protein sequence ID" value="MDR7301423.1"/>
    <property type="molecule type" value="Genomic_DNA"/>
</dbReference>
<dbReference type="Proteomes" id="UP001180845">
    <property type="component" value="Unassembled WGS sequence"/>
</dbReference>
<accession>A0AAE4CP79</accession>
<keyword evidence="2" id="KW-1185">Reference proteome</keyword>
<reference evidence="1" key="1">
    <citation type="submission" date="2023-07" db="EMBL/GenBank/DDBJ databases">
        <title>Sequencing the genomes of 1000 actinobacteria strains.</title>
        <authorList>
            <person name="Klenk H.-P."/>
        </authorList>
    </citation>
    <scope>NUCLEOTIDE SEQUENCE</scope>
    <source>
        <strain evidence="1">DSM 45977</strain>
    </source>
</reference>
<comment type="caution">
    <text evidence="1">The sequence shown here is derived from an EMBL/GenBank/DDBJ whole genome shotgun (WGS) entry which is preliminary data.</text>
</comment>
<gene>
    <name evidence="1" type="ORF">JOF55_001604</name>
</gene>
<name>A0AAE4CP79_9ACTN</name>
<evidence type="ECO:0000313" key="2">
    <source>
        <dbReference type="Proteomes" id="UP001180845"/>
    </source>
</evidence>
<dbReference type="AlphaFoldDB" id="A0AAE4CP79"/>
<sequence>MGQYEFIFVIDALSGETVHRIYEDYDATYSQHGGTCLLTVASEGETAFQAAKLLVVDMEQRFGTVFHRTYEDLVTKADIADRIDSTVQAVGQWTRGERYKNTPFPSPFNHVAGGVWLWSEVNAWLREVGKDYDDDVSYPSRRELADIDRWLANGNFGNRHPCVHSTETVKASGSLATFATAASSHVNVGKGNYPAPPKWGRSDYAVAG</sequence>
<protein>
    <submittedName>
        <fullName evidence="1">Uncharacterized protein</fullName>
    </submittedName>
</protein>
<organism evidence="1 2">
    <name type="scientific">Haloactinomyces albus</name>
    <dbReference type="NCBI Taxonomy" id="1352928"/>
    <lineage>
        <taxon>Bacteria</taxon>
        <taxon>Bacillati</taxon>
        <taxon>Actinomycetota</taxon>
        <taxon>Actinomycetes</taxon>
        <taxon>Actinopolysporales</taxon>
        <taxon>Actinopolysporaceae</taxon>
        <taxon>Haloactinomyces</taxon>
    </lineage>
</organism>
<dbReference type="RefSeq" id="WP_310271878.1">
    <property type="nucleotide sequence ID" value="NZ_JAVDXW010000001.1"/>
</dbReference>
<evidence type="ECO:0000313" key="1">
    <source>
        <dbReference type="EMBL" id="MDR7301423.1"/>
    </source>
</evidence>